<gene>
    <name evidence="1" type="ORF">ACFPWU_08275</name>
</gene>
<proteinExistence type="predicted"/>
<accession>A0ABW1QVV2</accession>
<dbReference type="EMBL" id="JBHSQI010000004">
    <property type="protein sequence ID" value="MFC6153656.1"/>
    <property type="molecule type" value="Genomic_DNA"/>
</dbReference>
<dbReference type="Proteomes" id="UP001596098">
    <property type="component" value="Unassembled WGS sequence"/>
</dbReference>
<keyword evidence="2" id="KW-1185">Reference proteome</keyword>
<evidence type="ECO:0000313" key="2">
    <source>
        <dbReference type="Proteomes" id="UP001596098"/>
    </source>
</evidence>
<comment type="caution">
    <text evidence="1">The sequence shown here is derived from an EMBL/GenBank/DDBJ whole genome shotgun (WGS) entry which is preliminary data.</text>
</comment>
<evidence type="ECO:0000313" key="1">
    <source>
        <dbReference type="EMBL" id="MFC6153656.1"/>
    </source>
</evidence>
<reference evidence="2" key="1">
    <citation type="journal article" date="2019" name="Int. J. Syst. Evol. Microbiol.">
        <title>The Global Catalogue of Microorganisms (GCM) 10K type strain sequencing project: providing services to taxonomists for standard genome sequencing and annotation.</title>
        <authorList>
            <consortium name="The Broad Institute Genomics Platform"/>
            <consortium name="The Broad Institute Genome Sequencing Center for Infectious Disease"/>
            <person name="Wu L."/>
            <person name="Ma J."/>
        </authorList>
    </citation>
    <scope>NUCLEOTIDE SEQUENCE [LARGE SCALE GENOMIC DNA]</scope>
    <source>
        <strain evidence="2">DFY28</strain>
    </source>
</reference>
<evidence type="ECO:0008006" key="3">
    <source>
        <dbReference type="Google" id="ProtNLM"/>
    </source>
</evidence>
<protein>
    <recommendedName>
        <fullName evidence="3">DUF1918 domain-containing protein</fullName>
    </recommendedName>
</protein>
<sequence length="72" mass="7635">MATKKSTPQAFALGETIEVPSGATLVALDDGTVTTVRREHVLAVPGEHRFVNDDGLTLAVYRVAVPETPDSD</sequence>
<name>A0ABW1QVV2_9ACTN</name>
<organism evidence="1 2">
    <name type="scientific">Nocardioides yefusunii</name>
    <dbReference type="NCBI Taxonomy" id="2500546"/>
    <lineage>
        <taxon>Bacteria</taxon>
        <taxon>Bacillati</taxon>
        <taxon>Actinomycetota</taxon>
        <taxon>Actinomycetes</taxon>
        <taxon>Propionibacteriales</taxon>
        <taxon>Nocardioidaceae</taxon>
        <taxon>Nocardioides</taxon>
    </lineage>
</organism>
<dbReference type="RefSeq" id="WP_128220047.1">
    <property type="nucleotide sequence ID" value="NZ_CP034929.1"/>
</dbReference>